<evidence type="ECO:0000313" key="9">
    <source>
        <dbReference type="EMBL" id="MDQ7251475.1"/>
    </source>
</evidence>
<reference evidence="10" key="1">
    <citation type="submission" date="2023-08" db="EMBL/GenBank/DDBJ databases">
        <title>Rhodospirillaceae gen. nov., a novel taxon isolated from the Yangtze River Yuezi River estuary sludge.</title>
        <authorList>
            <person name="Ruan L."/>
        </authorList>
    </citation>
    <scope>NUCLEOTIDE SEQUENCE [LARGE SCALE GENOMIC DNA]</scope>
    <source>
        <strain evidence="10">R-7</strain>
    </source>
</reference>
<proteinExistence type="inferred from homology"/>
<dbReference type="PANTHER" id="PTHR30269">
    <property type="entry name" value="TRANSMEMBRANE PROTEIN YFCA"/>
    <property type="match status" value="1"/>
</dbReference>
<evidence type="ECO:0000256" key="6">
    <source>
        <dbReference type="ARBA" id="ARBA00022989"/>
    </source>
</evidence>
<dbReference type="InterPro" id="IPR052017">
    <property type="entry name" value="TSUP"/>
</dbReference>
<evidence type="ECO:0000256" key="4">
    <source>
        <dbReference type="ARBA" id="ARBA00022475"/>
    </source>
</evidence>
<evidence type="ECO:0000256" key="3">
    <source>
        <dbReference type="ARBA" id="ARBA00022448"/>
    </source>
</evidence>
<keyword evidence="3" id="KW-0813">Transport</keyword>
<dbReference type="RefSeq" id="WP_379961891.1">
    <property type="nucleotide sequence ID" value="NZ_JAUYVI010000012.1"/>
</dbReference>
<keyword evidence="4 8" id="KW-1003">Cell membrane</keyword>
<name>A0ABU0YWD9_9PROT</name>
<protein>
    <recommendedName>
        <fullName evidence="8">Probable membrane transporter protein</fullName>
    </recommendedName>
</protein>
<feature type="transmembrane region" description="Helical" evidence="8">
    <location>
        <begin position="228"/>
        <end position="246"/>
    </location>
</feature>
<comment type="caution">
    <text evidence="9">The sequence shown here is derived from an EMBL/GenBank/DDBJ whole genome shotgun (WGS) entry which is preliminary data.</text>
</comment>
<evidence type="ECO:0000256" key="1">
    <source>
        <dbReference type="ARBA" id="ARBA00004651"/>
    </source>
</evidence>
<sequence>MLGVSLTTWALSSLCIFLAAFIRGFTGFGLAVVGVPLLSLFFAPAEIVPSIMILAIIAGLQLIPKIWHRVDWKLLLPTVLGAAIGTPLGTWLLAGVSADVMRVLIGAAVLAASLAVQLGFRFARRPHAGVSAGFGAIAGLTGGAAAMPGPSVIFLFLAVPIAHEAGRASLILFFQISAAMSAVSAAVGGLLAVQSLILGALLVPAMLAGNYLGDRVFDKASAKTYRRMVVLLLAGLGAVAAIRGVIGLI</sequence>
<keyword evidence="6 8" id="KW-1133">Transmembrane helix</keyword>
<comment type="subcellular location">
    <subcellularLocation>
        <location evidence="1 8">Cell membrane</location>
        <topology evidence="1 8">Multi-pass membrane protein</topology>
    </subcellularLocation>
</comment>
<dbReference type="Proteomes" id="UP001230156">
    <property type="component" value="Unassembled WGS sequence"/>
</dbReference>
<dbReference type="EMBL" id="JAUYVI010000012">
    <property type="protein sequence ID" value="MDQ7251475.1"/>
    <property type="molecule type" value="Genomic_DNA"/>
</dbReference>
<evidence type="ECO:0000256" key="8">
    <source>
        <dbReference type="RuleBase" id="RU363041"/>
    </source>
</evidence>
<dbReference type="PANTHER" id="PTHR30269:SF37">
    <property type="entry name" value="MEMBRANE TRANSPORTER PROTEIN"/>
    <property type="match status" value="1"/>
</dbReference>
<comment type="similarity">
    <text evidence="2 8">Belongs to the 4-toluene sulfonate uptake permease (TSUP) (TC 2.A.102) family.</text>
</comment>
<organism evidence="9 10">
    <name type="scientific">Dongia sedimenti</name>
    <dbReference type="NCBI Taxonomy" id="3064282"/>
    <lineage>
        <taxon>Bacteria</taxon>
        <taxon>Pseudomonadati</taxon>
        <taxon>Pseudomonadota</taxon>
        <taxon>Alphaproteobacteria</taxon>
        <taxon>Rhodospirillales</taxon>
        <taxon>Dongiaceae</taxon>
        <taxon>Dongia</taxon>
    </lineage>
</organism>
<feature type="transmembrane region" description="Helical" evidence="8">
    <location>
        <begin position="182"/>
        <end position="207"/>
    </location>
</feature>
<dbReference type="InterPro" id="IPR002781">
    <property type="entry name" value="TM_pro_TauE-like"/>
</dbReference>
<feature type="transmembrane region" description="Helical" evidence="8">
    <location>
        <begin position="41"/>
        <end position="62"/>
    </location>
</feature>
<keyword evidence="5 8" id="KW-0812">Transmembrane</keyword>
<accession>A0ABU0YWD9</accession>
<feature type="transmembrane region" description="Helical" evidence="8">
    <location>
        <begin position="100"/>
        <end position="120"/>
    </location>
</feature>
<keyword evidence="7 8" id="KW-0472">Membrane</keyword>
<evidence type="ECO:0000256" key="2">
    <source>
        <dbReference type="ARBA" id="ARBA00009142"/>
    </source>
</evidence>
<evidence type="ECO:0000313" key="10">
    <source>
        <dbReference type="Proteomes" id="UP001230156"/>
    </source>
</evidence>
<feature type="transmembrane region" description="Helical" evidence="8">
    <location>
        <begin position="74"/>
        <end position="94"/>
    </location>
</feature>
<evidence type="ECO:0000256" key="7">
    <source>
        <dbReference type="ARBA" id="ARBA00023136"/>
    </source>
</evidence>
<evidence type="ECO:0000256" key="5">
    <source>
        <dbReference type="ARBA" id="ARBA00022692"/>
    </source>
</evidence>
<dbReference type="Pfam" id="PF01925">
    <property type="entry name" value="TauE"/>
    <property type="match status" value="1"/>
</dbReference>
<keyword evidence="10" id="KW-1185">Reference proteome</keyword>
<feature type="transmembrane region" description="Helical" evidence="8">
    <location>
        <begin position="132"/>
        <end position="162"/>
    </location>
</feature>
<gene>
    <name evidence="9" type="ORF">Q8A70_27565</name>
</gene>